<protein>
    <submittedName>
        <fullName evidence="2">Putative lyr family protein</fullName>
    </submittedName>
</protein>
<feature type="compositionally biased region" description="Basic and acidic residues" evidence="1">
    <location>
        <begin position="116"/>
        <end position="128"/>
    </location>
</feature>
<feature type="compositionally biased region" description="Basic and acidic residues" evidence="1">
    <location>
        <begin position="498"/>
        <end position="514"/>
    </location>
</feature>
<feature type="compositionally biased region" description="Pro residues" evidence="1">
    <location>
        <begin position="59"/>
        <end position="72"/>
    </location>
</feature>
<feature type="compositionally biased region" description="Polar residues" evidence="1">
    <location>
        <begin position="418"/>
        <end position="427"/>
    </location>
</feature>
<feature type="region of interest" description="Disordered" evidence="1">
    <location>
        <begin position="265"/>
        <end position="554"/>
    </location>
</feature>
<feature type="compositionally biased region" description="Polar residues" evidence="1">
    <location>
        <begin position="315"/>
        <end position="326"/>
    </location>
</feature>
<sequence>MSLLRASRYRGQQYDNTPGSNRRQGGVIDHDPTEGLPVRKWEQQFVTIKQDQKSEADPPQGPNPDYPWPELPLPKDFHQLPAHSQEMLRRARMGNRAKPSSDASAAVDDDAAGEDSENKPAIVKEDRSYTVRRWAPARVEKPDAKYLADRRPGLPPLYGLSAQPEVTLPAKKMVKVRTTDPVTGQQRIFDTMILEGGESSVEGEIITEEEAAAAIATSTSETKDTEAAPGVMTESLAPGTVVEGVGVVNEDGVVVAPSVAAAAAAVAEATPVRRRPPPPKRKKHGPGRGRKKIIVAKGEGIDATSSAMTPGDATRSVTEGPSQPSASVDGKTPITLDGAGDDREDSTIQDEGDGNDESGDEEGSEEGEIEEEGEEGQVEDTIKEPAETTAVPPAAPKDLEPNAPEPVQVPQPEVSDSAPLNENNTGEAPQVDERATEAAEAGEAHLTTENAPVPESKMDIDPLPTTTEPKPEPEPEPTLDLQSEEAPNNAPPPTDELPVEKAAEAPENETKEAETPSAPGPPKTESEPEPEVGELDLLGNLEKTLDNEDAGATS</sequence>
<feature type="compositionally biased region" description="Basic and acidic residues" evidence="1">
    <location>
        <begin position="28"/>
        <end position="42"/>
    </location>
</feature>
<dbReference type="Proteomes" id="UP000053317">
    <property type="component" value="Unassembled WGS sequence"/>
</dbReference>
<dbReference type="EMBL" id="LCWF01000089">
    <property type="protein sequence ID" value="KKY21004.1"/>
    <property type="molecule type" value="Genomic_DNA"/>
</dbReference>
<evidence type="ECO:0000313" key="3">
    <source>
        <dbReference type="Proteomes" id="UP000053317"/>
    </source>
</evidence>
<name>A0A0G2EEX9_PHACM</name>
<accession>A0A0G2EEX9</accession>
<organism evidence="2 3">
    <name type="scientific">Phaeomoniella chlamydospora</name>
    <name type="common">Phaeoacremonium chlamydosporum</name>
    <dbReference type="NCBI Taxonomy" id="158046"/>
    <lineage>
        <taxon>Eukaryota</taxon>
        <taxon>Fungi</taxon>
        <taxon>Dikarya</taxon>
        <taxon>Ascomycota</taxon>
        <taxon>Pezizomycotina</taxon>
        <taxon>Eurotiomycetes</taxon>
        <taxon>Chaetothyriomycetidae</taxon>
        <taxon>Phaeomoniellales</taxon>
        <taxon>Phaeomoniellaceae</taxon>
        <taxon>Phaeomoniella</taxon>
    </lineage>
</organism>
<proteinExistence type="predicted"/>
<keyword evidence="3" id="KW-1185">Reference proteome</keyword>
<feature type="region of interest" description="Disordered" evidence="1">
    <location>
        <begin position="1"/>
        <end position="128"/>
    </location>
</feature>
<feature type="compositionally biased region" description="Basic residues" evidence="1">
    <location>
        <begin position="272"/>
        <end position="294"/>
    </location>
</feature>
<comment type="caution">
    <text evidence="2">The sequence shown here is derived from an EMBL/GenBank/DDBJ whole genome shotgun (WGS) entry which is preliminary data.</text>
</comment>
<evidence type="ECO:0000313" key="2">
    <source>
        <dbReference type="EMBL" id="KKY21004.1"/>
    </source>
</evidence>
<dbReference type="OrthoDB" id="4161057at2759"/>
<feature type="compositionally biased region" description="Low complexity" evidence="1">
    <location>
        <begin position="438"/>
        <end position="449"/>
    </location>
</feature>
<feature type="compositionally biased region" description="Polar residues" evidence="1">
    <location>
        <begin position="13"/>
        <end position="23"/>
    </location>
</feature>
<reference evidence="2 3" key="2">
    <citation type="submission" date="2015-05" db="EMBL/GenBank/DDBJ databases">
        <authorList>
            <person name="Morales-Cruz A."/>
            <person name="Amrine K.C."/>
            <person name="Cantu D."/>
        </authorList>
    </citation>
    <scope>NUCLEOTIDE SEQUENCE [LARGE SCALE GENOMIC DNA]</scope>
    <source>
        <strain evidence="2">UCRPC4</strain>
    </source>
</reference>
<gene>
    <name evidence="2" type="ORF">UCRPC4_g03921</name>
</gene>
<dbReference type="AlphaFoldDB" id="A0A0G2EEX9"/>
<evidence type="ECO:0000256" key="1">
    <source>
        <dbReference type="SAM" id="MobiDB-lite"/>
    </source>
</evidence>
<feature type="compositionally biased region" description="Acidic residues" evidence="1">
    <location>
        <begin position="342"/>
        <end position="378"/>
    </location>
</feature>
<reference evidence="2 3" key="1">
    <citation type="submission" date="2015-05" db="EMBL/GenBank/DDBJ databases">
        <title>Distinctive expansion of gene families associated with plant cell wall degradation and secondary metabolism in the genomes of grapevine trunk pathogens.</title>
        <authorList>
            <person name="Lawrence D.P."/>
            <person name="Travadon R."/>
            <person name="Rolshausen P.E."/>
            <person name="Baumgartner K."/>
        </authorList>
    </citation>
    <scope>NUCLEOTIDE SEQUENCE [LARGE SCALE GENOMIC DNA]</scope>
    <source>
        <strain evidence="2">UCRPC4</strain>
    </source>
</reference>